<sequence length="105" mass="11497">MMQETLKIAVSLIFIVGLILVIAGFMKKRTGTGSEILKTLGYLNLGPRKGIAIIKAGEEILLVGITTNDLKLLKTLPESALENELKTLKDNIRQIKSFKESLTGK</sequence>
<dbReference type="Pfam" id="PF04347">
    <property type="entry name" value="FliO"/>
    <property type="match status" value="1"/>
</dbReference>
<keyword evidence="3 6" id="KW-0812">Transmembrane</keyword>
<dbReference type="AlphaFoldDB" id="A0A3B1CQW0"/>
<name>A0A3B1CQW0_9ZZZZ</name>
<organism evidence="7">
    <name type="scientific">hydrothermal vent metagenome</name>
    <dbReference type="NCBI Taxonomy" id="652676"/>
    <lineage>
        <taxon>unclassified sequences</taxon>
        <taxon>metagenomes</taxon>
        <taxon>ecological metagenomes</taxon>
    </lineage>
</organism>
<keyword evidence="2" id="KW-1003">Cell membrane</keyword>
<evidence type="ECO:0000256" key="5">
    <source>
        <dbReference type="ARBA" id="ARBA00023136"/>
    </source>
</evidence>
<evidence type="ECO:0000256" key="4">
    <source>
        <dbReference type="ARBA" id="ARBA00022989"/>
    </source>
</evidence>
<keyword evidence="5 6" id="KW-0472">Membrane</keyword>
<evidence type="ECO:0000256" key="1">
    <source>
        <dbReference type="ARBA" id="ARBA00004236"/>
    </source>
</evidence>
<keyword evidence="4 6" id="KW-1133">Transmembrane helix</keyword>
<evidence type="ECO:0000256" key="2">
    <source>
        <dbReference type="ARBA" id="ARBA00022475"/>
    </source>
</evidence>
<evidence type="ECO:0000256" key="6">
    <source>
        <dbReference type="SAM" id="Phobius"/>
    </source>
</evidence>
<accession>A0A3B1CQW0</accession>
<dbReference type="InterPro" id="IPR022781">
    <property type="entry name" value="Flagellar_biosynth_FliO"/>
</dbReference>
<comment type="subcellular location">
    <subcellularLocation>
        <location evidence="1">Cell membrane</location>
    </subcellularLocation>
</comment>
<evidence type="ECO:0000256" key="3">
    <source>
        <dbReference type="ARBA" id="ARBA00022692"/>
    </source>
</evidence>
<evidence type="ECO:0008006" key="8">
    <source>
        <dbReference type="Google" id="ProtNLM"/>
    </source>
</evidence>
<feature type="transmembrane region" description="Helical" evidence="6">
    <location>
        <begin position="6"/>
        <end position="26"/>
    </location>
</feature>
<dbReference type="GO" id="GO:0016020">
    <property type="term" value="C:membrane"/>
    <property type="evidence" value="ECO:0007669"/>
    <property type="project" value="InterPro"/>
</dbReference>
<protein>
    <recommendedName>
        <fullName evidence="8">Flagellar biosynthesis protein FliO</fullName>
    </recommendedName>
</protein>
<reference evidence="7" key="1">
    <citation type="submission" date="2018-06" db="EMBL/GenBank/DDBJ databases">
        <authorList>
            <person name="Zhirakovskaya E."/>
        </authorList>
    </citation>
    <scope>NUCLEOTIDE SEQUENCE</scope>
</reference>
<dbReference type="EMBL" id="UOGI01000033">
    <property type="protein sequence ID" value="VAX28861.1"/>
    <property type="molecule type" value="Genomic_DNA"/>
</dbReference>
<evidence type="ECO:0000313" key="7">
    <source>
        <dbReference type="EMBL" id="VAX28861.1"/>
    </source>
</evidence>
<dbReference type="GO" id="GO:0044781">
    <property type="term" value="P:bacterial-type flagellum organization"/>
    <property type="evidence" value="ECO:0007669"/>
    <property type="project" value="InterPro"/>
</dbReference>
<gene>
    <name evidence="7" type="ORF">MNBD_NITROSPIRAE03-751</name>
</gene>
<proteinExistence type="predicted"/>